<evidence type="ECO:0000313" key="2">
    <source>
        <dbReference type="EMBL" id="GMI24560.1"/>
    </source>
</evidence>
<dbReference type="EMBL" id="BRYB01004028">
    <property type="protein sequence ID" value="GMI24560.1"/>
    <property type="molecule type" value="Genomic_DNA"/>
</dbReference>
<gene>
    <name evidence="2" type="ORF">TeGR_g749</name>
</gene>
<evidence type="ECO:0000256" key="1">
    <source>
        <dbReference type="SAM" id="MobiDB-lite"/>
    </source>
</evidence>
<reference evidence="2 3" key="1">
    <citation type="journal article" date="2023" name="Commun. Biol.">
        <title>Genome analysis of Parmales, the sister group of diatoms, reveals the evolutionary specialization of diatoms from phago-mixotrophs to photoautotrophs.</title>
        <authorList>
            <person name="Ban H."/>
            <person name="Sato S."/>
            <person name="Yoshikawa S."/>
            <person name="Yamada K."/>
            <person name="Nakamura Y."/>
            <person name="Ichinomiya M."/>
            <person name="Sato N."/>
            <person name="Blanc-Mathieu R."/>
            <person name="Endo H."/>
            <person name="Kuwata A."/>
            <person name="Ogata H."/>
        </authorList>
    </citation>
    <scope>NUCLEOTIDE SEQUENCE [LARGE SCALE GENOMIC DNA]</scope>
</reference>
<keyword evidence="3" id="KW-1185">Reference proteome</keyword>
<comment type="caution">
    <text evidence="2">The sequence shown here is derived from an EMBL/GenBank/DDBJ whole genome shotgun (WGS) entry which is preliminary data.</text>
</comment>
<accession>A0ABQ6MEG3</accession>
<feature type="region of interest" description="Disordered" evidence="1">
    <location>
        <begin position="113"/>
        <end position="135"/>
    </location>
</feature>
<feature type="region of interest" description="Disordered" evidence="1">
    <location>
        <begin position="244"/>
        <end position="263"/>
    </location>
</feature>
<dbReference type="Proteomes" id="UP001165060">
    <property type="component" value="Unassembled WGS sequence"/>
</dbReference>
<protein>
    <submittedName>
        <fullName evidence="2">Uncharacterized protein</fullName>
    </submittedName>
</protein>
<organism evidence="2 3">
    <name type="scientific">Tetraparma gracilis</name>
    <dbReference type="NCBI Taxonomy" id="2962635"/>
    <lineage>
        <taxon>Eukaryota</taxon>
        <taxon>Sar</taxon>
        <taxon>Stramenopiles</taxon>
        <taxon>Ochrophyta</taxon>
        <taxon>Bolidophyceae</taxon>
        <taxon>Parmales</taxon>
        <taxon>Triparmaceae</taxon>
        <taxon>Tetraparma</taxon>
    </lineage>
</organism>
<feature type="compositionally biased region" description="Pro residues" evidence="1">
    <location>
        <begin position="123"/>
        <end position="135"/>
    </location>
</feature>
<evidence type="ECO:0000313" key="3">
    <source>
        <dbReference type="Proteomes" id="UP001165060"/>
    </source>
</evidence>
<proteinExistence type="predicted"/>
<sequence>MGYEVVDYADPSYSAFPSDPDSFPDSFPPGADERELARMREERQQKNDVFQFETLSALLAGDWRGDWDEYAVDPAAAEITLPRTLAAVSSALRAGPAAAPSLSFEEALVARPPSPSAAADATVPPPPPASSPPPFRTYPAKLAPSDFRGPGGHMVCGPGYTHCWAEALDEGGERAGPEAGPFGEYGVEVGIREGGVRMRCKEPSPDSFVVSLDWTPAEMRYQVDRKFLAGADLKGLKTLEVSEVEAEKAGAYRPQTGPENMRQ</sequence>
<name>A0ABQ6MEG3_9STRA</name>